<dbReference type="PATRIC" id="fig|1396.539.peg.2690"/>
<organism evidence="1 2">
    <name type="scientific">Bacillus cereus</name>
    <dbReference type="NCBI Taxonomy" id="1396"/>
    <lineage>
        <taxon>Bacteria</taxon>
        <taxon>Bacillati</taxon>
        <taxon>Bacillota</taxon>
        <taxon>Bacilli</taxon>
        <taxon>Bacillales</taxon>
        <taxon>Bacillaceae</taxon>
        <taxon>Bacillus</taxon>
        <taxon>Bacillus cereus group</taxon>
    </lineage>
</organism>
<gene>
    <name evidence="1" type="ORF">B4082_1476</name>
</gene>
<dbReference type="AlphaFoldDB" id="A0A164GRZ3"/>
<proteinExistence type="predicted"/>
<accession>A0A164GRZ3</accession>
<dbReference type="EMBL" id="LJKA01000020">
    <property type="protein sequence ID" value="KZD38730.1"/>
    <property type="molecule type" value="Genomic_DNA"/>
</dbReference>
<dbReference type="Proteomes" id="UP000076501">
    <property type="component" value="Unassembled WGS sequence"/>
</dbReference>
<reference evidence="1 2" key="1">
    <citation type="submission" date="2015-09" db="EMBL/GenBank/DDBJ databases">
        <title>Bacillus cereus food isolates.</title>
        <authorList>
            <person name="Boekhorst J."/>
        </authorList>
    </citation>
    <scope>NUCLEOTIDE SEQUENCE [LARGE SCALE GENOMIC DNA]</scope>
    <source>
        <strain evidence="1 2">B4082</strain>
    </source>
</reference>
<comment type="caution">
    <text evidence="1">The sequence shown here is derived from an EMBL/GenBank/DDBJ whole genome shotgun (WGS) entry which is preliminary data.</text>
</comment>
<sequence length="40" mass="4472">MHFDMQYFIFIFGNGDEAESVTYTAICGRRAAHKSTIGEG</sequence>
<evidence type="ECO:0000313" key="2">
    <source>
        <dbReference type="Proteomes" id="UP000076501"/>
    </source>
</evidence>
<evidence type="ECO:0000313" key="1">
    <source>
        <dbReference type="EMBL" id="KZD38730.1"/>
    </source>
</evidence>
<name>A0A164GRZ3_BACCE</name>
<protein>
    <submittedName>
        <fullName evidence="1">Uncharacterized protein</fullName>
    </submittedName>
</protein>